<dbReference type="AlphaFoldDB" id="A0A158CDN0"/>
<dbReference type="EMBL" id="FCOA02000021">
    <property type="protein sequence ID" value="SAK80409.1"/>
    <property type="molecule type" value="Genomic_DNA"/>
</dbReference>
<feature type="domain" description="Bacterial phospholipase C C-terminal" evidence="1">
    <location>
        <begin position="98"/>
        <end position="147"/>
    </location>
</feature>
<dbReference type="RefSeq" id="WP_332459675.1">
    <property type="nucleotide sequence ID" value="NZ_FCOA02000021.1"/>
</dbReference>
<dbReference type="GO" id="GO:0004629">
    <property type="term" value="F:phospholipase C activity"/>
    <property type="evidence" value="ECO:0007669"/>
    <property type="project" value="InterPro"/>
</dbReference>
<evidence type="ECO:0000259" key="1">
    <source>
        <dbReference type="Pfam" id="PF05506"/>
    </source>
</evidence>
<proteinExistence type="predicted"/>
<organism evidence="2 3">
    <name type="scientific">Caballeronia hypogeia</name>
    <dbReference type="NCBI Taxonomy" id="1777140"/>
    <lineage>
        <taxon>Bacteria</taxon>
        <taxon>Pseudomonadati</taxon>
        <taxon>Pseudomonadota</taxon>
        <taxon>Betaproteobacteria</taxon>
        <taxon>Burkholderiales</taxon>
        <taxon>Burkholderiaceae</taxon>
        <taxon>Caballeronia</taxon>
    </lineage>
</organism>
<name>A0A158CDN0_9BURK</name>
<dbReference type="GO" id="GO:0016042">
    <property type="term" value="P:lipid catabolic process"/>
    <property type="evidence" value="ECO:0007669"/>
    <property type="project" value="InterPro"/>
</dbReference>
<feature type="domain" description="Bacterial phospholipase C C-terminal" evidence="1">
    <location>
        <begin position="2"/>
        <end position="83"/>
    </location>
</feature>
<reference evidence="2" key="1">
    <citation type="submission" date="2016-01" db="EMBL/GenBank/DDBJ databases">
        <authorList>
            <person name="Peeters C."/>
        </authorList>
    </citation>
    <scope>NUCLEOTIDE SEQUENCE</scope>
    <source>
        <strain evidence="2">LMG 29322</strain>
    </source>
</reference>
<protein>
    <submittedName>
        <fullName evidence="2">Phospholipase C</fullName>
    </submittedName>
</protein>
<sequence>MPYELFVRTRADGPKDTVSFDFVNTGSASAVFLLYRHASADAPRTYTGEARKRLADRIPVNADGSFDFVVHGPNGFLRRIAGKAGVPHGGWSREQAAPEVAEGYDVANGNLQLRLENRGTASCTFTMTNAHDASKSIARHGAVAMRHRSISTCAMRTARTTPK</sequence>
<keyword evidence="3" id="KW-1185">Reference proteome</keyword>
<dbReference type="InterPro" id="IPR008475">
    <property type="entry name" value="PLipase_C_C"/>
</dbReference>
<gene>
    <name evidence="2" type="ORF">AWB79_05184</name>
</gene>
<dbReference type="Pfam" id="PF05506">
    <property type="entry name" value="PLipase_C_C"/>
    <property type="match status" value="2"/>
</dbReference>
<dbReference type="Proteomes" id="UP000054851">
    <property type="component" value="Unassembled WGS sequence"/>
</dbReference>
<dbReference type="STRING" id="1777140.AWB79_05184"/>
<accession>A0A158CDN0</accession>
<evidence type="ECO:0000313" key="2">
    <source>
        <dbReference type="EMBL" id="SAK80409.1"/>
    </source>
</evidence>
<comment type="caution">
    <text evidence="2">The sequence shown here is derived from an EMBL/GenBank/DDBJ whole genome shotgun (WGS) entry which is preliminary data.</text>
</comment>
<evidence type="ECO:0000313" key="3">
    <source>
        <dbReference type="Proteomes" id="UP000054851"/>
    </source>
</evidence>